<keyword evidence="7" id="KW-1185">Reference proteome</keyword>
<feature type="transmembrane region" description="Helical" evidence="5">
    <location>
        <begin position="113"/>
        <end position="134"/>
    </location>
</feature>
<feature type="transmembrane region" description="Helical" evidence="5">
    <location>
        <begin position="372"/>
        <end position="392"/>
    </location>
</feature>
<keyword evidence="4 5" id="KW-0472">Membrane</keyword>
<evidence type="ECO:0000256" key="5">
    <source>
        <dbReference type="SAM" id="Phobius"/>
    </source>
</evidence>
<dbReference type="OrthoDB" id="419734at2759"/>
<feature type="transmembrane region" description="Helical" evidence="5">
    <location>
        <begin position="89"/>
        <end position="106"/>
    </location>
</feature>
<feature type="transmembrane region" description="Helical" evidence="5">
    <location>
        <begin position="436"/>
        <end position="456"/>
    </location>
</feature>
<comment type="subcellular location">
    <subcellularLocation>
        <location evidence="1">Membrane</location>
        <topology evidence="1">Multi-pass membrane protein</topology>
    </subcellularLocation>
</comment>
<proteinExistence type="predicted"/>
<dbReference type="PANTHER" id="PTHR23507:SF37">
    <property type="entry name" value="GH08173P"/>
    <property type="match status" value="1"/>
</dbReference>
<feature type="transmembrane region" description="Helical" evidence="5">
    <location>
        <begin position="180"/>
        <end position="202"/>
    </location>
</feature>
<protein>
    <submittedName>
        <fullName evidence="6">(apollo) hypothetical protein</fullName>
    </submittedName>
</protein>
<gene>
    <name evidence="6" type="ORF">PAPOLLO_LOCUS14880</name>
</gene>
<evidence type="ECO:0000256" key="4">
    <source>
        <dbReference type="ARBA" id="ARBA00023136"/>
    </source>
</evidence>
<dbReference type="GO" id="GO:0022857">
    <property type="term" value="F:transmembrane transporter activity"/>
    <property type="evidence" value="ECO:0007669"/>
    <property type="project" value="InterPro"/>
</dbReference>
<reference evidence="6" key="1">
    <citation type="submission" date="2021-04" db="EMBL/GenBank/DDBJ databases">
        <authorList>
            <person name="Tunstrom K."/>
        </authorList>
    </citation>
    <scope>NUCLEOTIDE SEQUENCE</scope>
</reference>
<sequence>MGSKVNAYSFSVEKTKIPWYKYVTVEPVMFFYMLAFMITNVIEQTYYVFKACTINHGYSEEICHNISSYKEINNEVQVTVSTFHQWNGIASHIVPLLLAFFIGSYSDKRGRKAILLAGLLGKLYFSIVITLNTIKAWPVEYVIYTAAFPSALTGADLSIFAGCFAYISDISSLKNRTLRVGILDIVYLSTMPTGVAIGNLLYTKVVNKSFTIMFLINSCLMLIATVYCILFLKWQTRPEQKSLREANLTNPISDFFDLSNISQTLVTLSKKRPNNRRILLWFLLISMAFYTFQRDERPMMYLYTTYMFEWDATDFSNFRTYLSSAYVIVMLFGIPLFTKVFNWRDTVIIMLGAGAHIAGHLIYAHATTGSVLYVGATAAAVGPCVAPLIRSMTSKVLPPAERGVAFAFLSVMENAVAMFASVIYSQLYKATLDTEYINSIFYLTMSTQGIVFLLAFTTEILLKGQRLETIVEQDERRISNAS</sequence>
<dbReference type="GO" id="GO:0016020">
    <property type="term" value="C:membrane"/>
    <property type="evidence" value="ECO:0007669"/>
    <property type="project" value="UniProtKB-SubCell"/>
</dbReference>
<dbReference type="Proteomes" id="UP000691718">
    <property type="component" value="Unassembled WGS sequence"/>
</dbReference>
<dbReference type="InterPro" id="IPR011701">
    <property type="entry name" value="MFS"/>
</dbReference>
<keyword evidence="2 5" id="KW-0812">Transmembrane</keyword>
<evidence type="ECO:0000256" key="1">
    <source>
        <dbReference type="ARBA" id="ARBA00004141"/>
    </source>
</evidence>
<feature type="transmembrane region" description="Helical" evidence="5">
    <location>
        <begin position="278"/>
        <end position="293"/>
    </location>
</feature>
<evidence type="ECO:0000256" key="3">
    <source>
        <dbReference type="ARBA" id="ARBA00022989"/>
    </source>
</evidence>
<feature type="transmembrane region" description="Helical" evidence="5">
    <location>
        <begin position="404"/>
        <end position="424"/>
    </location>
</feature>
<keyword evidence="3 5" id="KW-1133">Transmembrane helix</keyword>
<feature type="transmembrane region" description="Helical" evidence="5">
    <location>
        <begin position="347"/>
        <end position="366"/>
    </location>
</feature>
<evidence type="ECO:0000256" key="2">
    <source>
        <dbReference type="ARBA" id="ARBA00022692"/>
    </source>
</evidence>
<comment type="caution">
    <text evidence="6">The sequence shown here is derived from an EMBL/GenBank/DDBJ whole genome shotgun (WGS) entry which is preliminary data.</text>
</comment>
<feature type="transmembrane region" description="Helical" evidence="5">
    <location>
        <begin position="146"/>
        <end position="168"/>
    </location>
</feature>
<dbReference type="PANTHER" id="PTHR23507">
    <property type="entry name" value="ZGC:174356"/>
    <property type="match status" value="1"/>
</dbReference>
<feature type="transmembrane region" description="Helical" evidence="5">
    <location>
        <begin position="20"/>
        <end position="39"/>
    </location>
</feature>
<organism evidence="6 7">
    <name type="scientific">Parnassius apollo</name>
    <name type="common">Apollo butterfly</name>
    <name type="synonym">Papilio apollo</name>
    <dbReference type="NCBI Taxonomy" id="110799"/>
    <lineage>
        <taxon>Eukaryota</taxon>
        <taxon>Metazoa</taxon>
        <taxon>Ecdysozoa</taxon>
        <taxon>Arthropoda</taxon>
        <taxon>Hexapoda</taxon>
        <taxon>Insecta</taxon>
        <taxon>Pterygota</taxon>
        <taxon>Neoptera</taxon>
        <taxon>Endopterygota</taxon>
        <taxon>Lepidoptera</taxon>
        <taxon>Glossata</taxon>
        <taxon>Ditrysia</taxon>
        <taxon>Papilionoidea</taxon>
        <taxon>Papilionidae</taxon>
        <taxon>Parnassiinae</taxon>
        <taxon>Parnassini</taxon>
        <taxon>Parnassius</taxon>
        <taxon>Parnassius</taxon>
    </lineage>
</organism>
<dbReference type="EMBL" id="CAJQZP010000987">
    <property type="protein sequence ID" value="CAG5007189.1"/>
    <property type="molecule type" value="Genomic_DNA"/>
</dbReference>
<evidence type="ECO:0000313" key="6">
    <source>
        <dbReference type="EMBL" id="CAG5007189.1"/>
    </source>
</evidence>
<dbReference type="AlphaFoldDB" id="A0A8S3X9P9"/>
<accession>A0A8S3X9P9</accession>
<dbReference type="Pfam" id="PF07690">
    <property type="entry name" value="MFS_1"/>
    <property type="match status" value="1"/>
</dbReference>
<name>A0A8S3X9P9_PARAO</name>
<feature type="transmembrane region" description="Helical" evidence="5">
    <location>
        <begin position="318"/>
        <end position="338"/>
    </location>
</feature>
<feature type="transmembrane region" description="Helical" evidence="5">
    <location>
        <begin position="214"/>
        <end position="234"/>
    </location>
</feature>
<evidence type="ECO:0000313" key="7">
    <source>
        <dbReference type="Proteomes" id="UP000691718"/>
    </source>
</evidence>